<dbReference type="Pfam" id="PF00496">
    <property type="entry name" value="SBP_bac_5"/>
    <property type="match status" value="1"/>
</dbReference>
<dbReference type="PANTHER" id="PTHR30290">
    <property type="entry name" value="PERIPLASMIC BINDING COMPONENT OF ABC TRANSPORTER"/>
    <property type="match status" value="1"/>
</dbReference>
<keyword evidence="7" id="KW-1185">Reference proteome</keyword>
<protein>
    <submittedName>
        <fullName evidence="6">ABC transporter substrate-binding protein</fullName>
    </submittedName>
</protein>
<dbReference type="EMBL" id="JBHRYJ010000004">
    <property type="protein sequence ID" value="MFC3677404.1"/>
    <property type="molecule type" value="Genomic_DNA"/>
</dbReference>
<feature type="domain" description="Solute-binding protein family 5" evidence="5">
    <location>
        <begin position="66"/>
        <end position="421"/>
    </location>
</feature>
<evidence type="ECO:0000256" key="2">
    <source>
        <dbReference type="ARBA" id="ARBA00005695"/>
    </source>
</evidence>
<comment type="caution">
    <text evidence="6">The sequence shown here is derived from an EMBL/GenBank/DDBJ whole genome shotgun (WGS) entry which is preliminary data.</text>
</comment>
<comment type="subcellular location">
    <subcellularLocation>
        <location evidence="1">Periplasm</location>
    </subcellularLocation>
</comment>
<evidence type="ECO:0000256" key="1">
    <source>
        <dbReference type="ARBA" id="ARBA00004418"/>
    </source>
</evidence>
<dbReference type="PIRSF" id="PIRSF002741">
    <property type="entry name" value="MppA"/>
    <property type="match status" value="1"/>
</dbReference>
<dbReference type="Gene3D" id="3.40.190.10">
    <property type="entry name" value="Periplasmic binding protein-like II"/>
    <property type="match status" value="1"/>
</dbReference>
<dbReference type="Gene3D" id="3.10.105.10">
    <property type="entry name" value="Dipeptide-binding Protein, Domain 3"/>
    <property type="match status" value="1"/>
</dbReference>
<dbReference type="RefSeq" id="WP_379728943.1">
    <property type="nucleotide sequence ID" value="NZ_JBHRYJ010000004.1"/>
</dbReference>
<evidence type="ECO:0000313" key="6">
    <source>
        <dbReference type="EMBL" id="MFC3677404.1"/>
    </source>
</evidence>
<dbReference type="Gene3D" id="3.90.76.10">
    <property type="entry name" value="Dipeptide-binding Protein, Domain 1"/>
    <property type="match status" value="1"/>
</dbReference>
<dbReference type="InterPro" id="IPR000914">
    <property type="entry name" value="SBP_5_dom"/>
</dbReference>
<evidence type="ECO:0000256" key="4">
    <source>
        <dbReference type="SAM" id="SignalP"/>
    </source>
</evidence>
<dbReference type="InterPro" id="IPR030678">
    <property type="entry name" value="Peptide/Ni-bd"/>
</dbReference>
<feature type="signal peptide" evidence="4">
    <location>
        <begin position="1"/>
        <end position="23"/>
    </location>
</feature>
<proteinExistence type="inferred from homology"/>
<accession>A0ABV7VJL8</accession>
<evidence type="ECO:0000259" key="5">
    <source>
        <dbReference type="Pfam" id="PF00496"/>
    </source>
</evidence>
<organism evidence="6 7">
    <name type="scientific">Ferrovibrio xuzhouensis</name>
    <dbReference type="NCBI Taxonomy" id="1576914"/>
    <lineage>
        <taxon>Bacteria</taxon>
        <taxon>Pseudomonadati</taxon>
        <taxon>Pseudomonadota</taxon>
        <taxon>Alphaproteobacteria</taxon>
        <taxon>Rhodospirillales</taxon>
        <taxon>Rhodospirillaceae</taxon>
        <taxon>Ferrovibrio</taxon>
    </lineage>
</organism>
<keyword evidence="3 4" id="KW-0732">Signal</keyword>
<dbReference type="Proteomes" id="UP001595711">
    <property type="component" value="Unassembled WGS sequence"/>
</dbReference>
<feature type="chain" id="PRO_5046202041" evidence="4">
    <location>
        <begin position="24"/>
        <end position="501"/>
    </location>
</feature>
<reference evidence="7" key="1">
    <citation type="journal article" date="2019" name="Int. J. Syst. Evol. Microbiol.">
        <title>The Global Catalogue of Microorganisms (GCM) 10K type strain sequencing project: providing services to taxonomists for standard genome sequencing and annotation.</title>
        <authorList>
            <consortium name="The Broad Institute Genomics Platform"/>
            <consortium name="The Broad Institute Genome Sequencing Center for Infectious Disease"/>
            <person name="Wu L."/>
            <person name="Ma J."/>
        </authorList>
    </citation>
    <scope>NUCLEOTIDE SEQUENCE [LARGE SCALE GENOMIC DNA]</scope>
    <source>
        <strain evidence="7">KCTC 42182</strain>
    </source>
</reference>
<evidence type="ECO:0000256" key="3">
    <source>
        <dbReference type="ARBA" id="ARBA00022729"/>
    </source>
</evidence>
<sequence length="501" mass="55026">MLRKTTHGLLAALALLVAMPAGAQTLRFGLAEDPDALDPALGRTFVGRIVFSALCDKLVDISPDLKVVPQLATAWSWSADNKALTLKLRPGVTFQDGEKFDAEAVKFNIERYKTMQGSQRRGELSAVTTVDVVDPLTVRINTTAPFAPLLATLTDRSGMMVSPKAAKALGDKFATAPVCSGPFKFVERVAQDRIVLEKYDGYWDKANIHFQKIEFRPFIDATVRLANLRSGQLDMLERLAATDAPSVQKDKTLKFGSITEIGYYGIDINIGHGEKAKSAIGSNPKIREAFELSLDRNGINKAVFDGLATPGNQWVAPTNPNYVKAFPVPKRDVAKAKALLKEAGNPHPVVNLVTPTTTDARNIAQVVQAMAKDAGFDVRIQATEFATSLNMADKGDFEAYILAWSGRPDPDGNLYSFYACKAPLNYPGTCNPALDEALKDSRLTTNLADRQKAWERAAGIIMAERPIIYLLHRKWMWAYNAKLTGFKEYPDGLVRFQGMKL</sequence>
<dbReference type="SUPFAM" id="SSF53850">
    <property type="entry name" value="Periplasmic binding protein-like II"/>
    <property type="match status" value="1"/>
</dbReference>
<dbReference type="CDD" id="cd08511">
    <property type="entry name" value="PBP2_NikA_DppA_OppA_like_5"/>
    <property type="match status" value="1"/>
</dbReference>
<gene>
    <name evidence="6" type="ORF">ACFOOQ_17760</name>
</gene>
<name>A0ABV7VJL8_9PROT</name>
<comment type="similarity">
    <text evidence="2">Belongs to the bacterial solute-binding protein 5 family.</text>
</comment>
<evidence type="ECO:0000313" key="7">
    <source>
        <dbReference type="Proteomes" id="UP001595711"/>
    </source>
</evidence>
<dbReference type="InterPro" id="IPR039424">
    <property type="entry name" value="SBP_5"/>
</dbReference>
<dbReference type="PANTHER" id="PTHR30290:SF38">
    <property type="entry name" value="D,D-DIPEPTIDE-BINDING PERIPLASMIC PROTEIN DDPA-RELATED"/>
    <property type="match status" value="1"/>
</dbReference>